<feature type="compositionally biased region" description="Gly residues" evidence="1">
    <location>
        <begin position="290"/>
        <end position="317"/>
    </location>
</feature>
<evidence type="ECO:0000313" key="2">
    <source>
        <dbReference type="EMBL" id="KAK4141625.1"/>
    </source>
</evidence>
<dbReference type="AlphaFoldDB" id="A0AAN6UYX5"/>
<feature type="region of interest" description="Disordered" evidence="1">
    <location>
        <begin position="1"/>
        <end position="251"/>
    </location>
</feature>
<feature type="compositionally biased region" description="Low complexity" evidence="1">
    <location>
        <begin position="66"/>
        <end position="78"/>
    </location>
</feature>
<gene>
    <name evidence="2" type="ORF">C8A04DRAFT_30736</name>
</gene>
<organism evidence="2 3">
    <name type="scientific">Dichotomopilus funicola</name>
    <dbReference type="NCBI Taxonomy" id="1934379"/>
    <lineage>
        <taxon>Eukaryota</taxon>
        <taxon>Fungi</taxon>
        <taxon>Dikarya</taxon>
        <taxon>Ascomycota</taxon>
        <taxon>Pezizomycotina</taxon>
        <taxon>Sordariomycetes</taxon>
        <taxon>Sordariomycetidae</taxon>
        <taxon>Sordariales</taxon>
        <taxon>Chaetomiaceae</taxon>
        <taxon>Dichotomopilus</taxon>
    </lineage>
</organism>
<protein>
    <submittedName>
        <fullName evidence="2">Uncharacterized protein</fullName>
    </submittedName>
</protein>
<feature type="region of interest" description="Disordered" evidence="1">
    <location>
        <begin position="286"/>
        <end position="366"/>
    </location>
</feature>
<keyword evidence="3" id="KW-1185">Reference proteome</keyword>
<feature type="compositionally biased region" description="Polar residues" evidence="1">
    <location>
        <begin position="194"/>
        <end position="217"/>
    </location>
</feature>
<evidence type="ECO:0000313" key="3">
    <source>
        <dbReference type="Proteomes" id="UP001302676"/>
    </source>
</evidence>
<comment type="caution">
    <text evidence="2">The sequence shown here is derived from an EMBL/GenBank/DDBJ whole genome shotgun (WGS) entry which is preliminary data.</text>
</comment>
<sequence length="366" mass="36541">MPDYKGVLKSAGERGSALKGQVKSKIGRGEDNTTRYENHTSTPLASLRDPASFAPPPKRNPNAVIGVPSPTTSTGTAGPPIPSRPGTFAEQSALEEQEPTAPPKPWRLDTTGLSTSHLPPPPGRKDGANTRSPPPVPPNNTTHRPGPPSLPPRLPPRSSNPSSPATGTPSPPPPYSSPTAGPALPTRHKPQPSPTSGPLSPATSGSSSPHLNQSAISRLSAAGVSVPGLGIGRGNTTTTTSDGGRGAGTAPALEDVRAAADAVNAADGFRRKHGEQVGAGVKALGELQGRFGGGGDGNGTSVGSGHGSGSGIAGGIGNLAAVAGKKKPPPPPPPKKKPGLGGGSRGDGGQEHDEPPPIPMATRPQF</sequence>
<dbReference type="PRINTS" id="PR01217">
    <property type="entry name" value="PRICHEXTENSN"/>
</dbReference>
<proteinExistence type="predicted"/>
<accession>A0AAN6UYX5</accession>
<reference evidence="2" key="1">
    <citation type="journal article" date="2023" name="Mol. Phylogenet. Evol.">
        <title>Genome-scale phylogeny and comparative genomics of the fungal order Sordariales.</title>
        <authorList>
            <person name="Hensen N."/>
            <person name="Bonometti L."/>
            <person name="Westerberg I."/>
            <person name="Brannstrom I.O."/>
            <person name="Guillou S."/>
            <person name="Cros-Aarteil S."/>
            <person name="Calhoun S."/>
            <person name="Haridas S."/>
            <person name="Kuo A."/>
            <person name="Mondo S."/>
            <person name="Pangilinan J."/>
            <person name="Riley R."/>
            <person name="LaButti K."/>
            <person name="Andreopoulos B."/>
            <person name="Lipzen A."/>
            <person name="Chen C."/>
            <person name="Yan M."/>
            <person name="Daum C."/>
            <person name="Ng V."/>
            <person name="Clum A."/>
            <person name="Steindorff A."/>
            <person name="Ohm R.A."/>
            <person name="Martin F."/>
            <person name="Silar P."/>
            <person name="Natvig D.O."/>
            <person name="Lalanne C."/>
            <person name="Gautier V."/>
            <person name="Ament-Velasquez S.L."/>
            <person name="Kruys A."/>
            <person name="Hutchinson M.I."/>
            <person name="Powell A.J."/>
            <person name="Barry K."/>
            <person name="Miller A.N."/>
            <person name="Grigoriev I.V."/>
            <person name="Debuchy R."/>
            <person name="Gladieux P."/>
            <person name="Hiltunen Thoren M."/>
            <person name="Johannesson H."/>
        </authorList>
    </citation>
    <scope>NUCLEOTIDE SEQUENCE</scope>
    <source>
        <strain evidence="2">CBS 141.50</strain>
    </source>
</reference>
<feature type="compositionally biased region" description="Basic and acidic residues" evidence="1">
    <location>
        <begin position="27"/>
        <end position="38"/>
    </location>
</feature>
<reference evidence="2" key="2">
    <citation type="submission" date="2023-05" db="EMBL/GenBank/DDBJ databases">
        <authorList>
            <consortium name="Lawrence Berkeley National Laboratory"/>
            <person name="Steindorff A."/>
            <person name="Hensen N."/>
            <person name="Bonometti L."/>
            <person name="Westerberg I."/>
            <person name="Brannstrom I.O."/>
            <person name="Guillou S."/>
            <person name="Cros-Aarteil S."/>
            <person name="Calhoun S."/>
            <person name="Haridas S."/>
            <person name="Kuo A."/>
            <person name="Mondo S."/>
            <person name="Pangilinan J."/>
            <person name="Riley R."/>
            <person name="Labutti K."/>
            <person name="Andreopoulos B."/>
            <person name="Lipzen A."/>
            <person name="Chen C."/>
            <person name="Yanf M."/>
            <person name="Daum C."/>
            <person name="Ng V."/>
            <person name="Clum A."/>
            <person name="Ohm R."/>
            <person name="Martin F."/>
            <person name="Silar P."/>
            <person name="Natvig D."/>
            <person name="Lalanne C."/>
            <person name="Gautier V."/>
            <person name="Ament-Velasquez S.L."/>
            <person name="Kruys A."/>
            <person name="Hutchinson M.I."/>
            <person name="Powell A.J."/>
            <person name="Barry K."/>
            <person name="Miller A.N."/>
            <person name="Grigoriev I.V."/>
            <person name="Debuchy R."/>
            <person name="Gladieux P."/>
            <person name="Thoren M.H."/>
            <person name="Johannesson H."/>
        </authorList>
    </citation>
    <scope>NUCLEOTIDE SEQUENCE</scope>
    <source>
        <strain evidence="2">CBS 141.50</strain>
    </source>
</reference>
<feature type="compositionally biased region" description="Low complexity" evidence="1">
    <location>
        <begin position="156"/>
        <end position="168"/>
    </location>
</feature>
<feature type="compositionally biased region" description="Pro residues" evidence="1">
    <location>
        <begin position="145"/>
        <end position="155"/>
    </location>
</feature>
<dbReference type="EMBL" id="MU853608">
    <property type="protein sequence ID" value="KAK4141625.1"/>
    <property type="molecule type" value="Genomic_DNA"/>
</dbReference>
<feature type="compositionally biased region" description="Basic residues" evidence="1">
    <location>
        <begin position="324"/>
        <end position="338"/>
    </location>
</feature>
<dbReference type="GeneID" id="87818114"/>
<dbReference type="RefSeq" id="XP_062634996.1">
    <property type="nucleotide sequence ID" value="XM_062781501.1"/>
</dbReference>
<name>A0AAN6UYX5_9PEZI</name>
<dbReference type="Proteomes" id="UP001302676">
    <property type="component" value="Unassembled WGS sequence"/>
</dbReference>
<evidence type="ECO:0000256" key="1">
    <source>
        <dbReference type="SAM" id="MobiDB-lite"/>
    </source>
</evidence>